<organism evidence="1 2">
    <name type="scientific">Kitasatospora atroaurantiaca</name>
    <dbReference type="NCBI Taxonomy" id="285545"/>
    <lineage>
        <taxon>Bacteria</taxon>
        <taxon>Bacillati</taxon>
        <taxon>Actinomycetota</taxon>
        <taxon>Actinomycetes</taxon>
        <taxon>Kitasatosporales</taxon>
        <taxon>Streptomycetaceae</taxon>
        <taxon>Kitasatospora</taxon>
    </lineage>
</organism>
<proteinExistence type="predicted"/>
<evidence type="ECO:0008006" key="3">
    <source>
        <dbReference type="Google" id="ProtNLM"/>
    </source>
</evidence>
<dbReference type="EMBL" id="VIVR01000001">
    <property type="protein sequence ID" value="TWE20712.1"/>
    <property type="molecule type" value="Genomic_DNA"/>
</dbReference>
<dbReference type="AlphaFoldDB" id="A0A561EYN0"/>
<gene>
    <name evidence="1" type="ORF">FB465_5870</name>
</gene>
<dbReference type="Proteomes" id="UP000318416">
    <property type="component" value="Unassembled WGS sequence"/>
</dbReference>
<evidence type="ECO:0000313" key="2">
    <source>
        <dbReference type="Proteomes" id="UP000318416"/>
    </source>
</evidence>
<name>A0A561EYN0_9ACTN</name>
<sequence length="207" mass="21446">MRQRGIVLRPGAVGAGGLVLLVLMTACSGGGSAGSTDRLATPEPGVASVAPVTPSGGSGTGAIAPTEGPEGAVGRVALRAYQSWWDAKIKAFADADSDGSQLSAYSSGQALSDSLASLHQLHEAKLVMVGTPRTSAVVKKLDLKANPQTAEIEDCLDVSEWHQADAVTQVVKDPPQRLSRYLSTTRLRKAGVGWIIVEVTREVGQTC</sequence>
<evidence type="ECO:0000313" key="1">
    <source>
        <dbReference type="EMBL" id="TWE20712.1"/>
    </source>
</evidence>
<dbReference type="OrthoDB" id="3387754at2"/>
<reference evidence="1 2" key="1">
    <citation type="submission" date="2019-06" db="EMBL/GenBank/DDBJ databases">
        <title>Sequencing the genomes of 1000 actinobacteria strains.</title>
        <authorList>
            <person name="Klenk H.-P."/>
        </authorList>
    </citation>
    <scope>NUCLEOTIDE SEQUENCE [LARGE SCALE GENOMIC DNA]</scope>
    <source>
        <strain evidence="1 2">DSM 41649</strain>
    </source>
</reference>
<dbReference type="PROSITE" id="PS51257">
    <property type="entry name" value="PROKAR_LIPOPROTEIN"/>
    <property type="match status" value="1"/>
</dbReference>
<protein>
    <recommendedName>
        <fullName evidence="3">Mce-associated membrane protein</fullName>
    </recommendedName>
</protein>
<comment type="caution">
    <text evidence="1">The sequence shown here is derived from an EMBL/GenBank/DDBJ whole genome shotgun (WGS) entry which is preliminary data.</text>
</comment>
<accession>A0A561EYN0</accession>
<dbReference type="RefSeq" id="WP_145795226.1">
    <property type="nucleotide sequence ID" value="NZ_BAAABR010000047.1"/>
</dbReference>
<keyword evidence="2" id="KW-1185">Reference proteome</keyword>